<dbReference type="AlphaFoldDB" id="A0A1E3X921"/>
<evidence type="ECO:0008006" key="3">
    <source>
        <dbReference type="Google" id="ProtNLM"/>
    </source>
</evidence>
<dbReference type="PATRIC" id="fig|1872076.5.peg.3241"/>
<name>A0A1E3X921_9BACT</name>
<evidence type="ECO:0000313" key="2">
    <source>
        <dbReference type="Proteomes" id="UP000094056"/>
    </source>
</evidence>
<protein>
    <recommendedName>
        <fullName evidence="3">DUF72 domain-containing protein</fullName>
    </recommendedName>
</protein>
<proteinExistence type="predicted"/>
<dbReference type="PANTHER" id="PTHR30348:SF13">
    <property type="entry name" value="UPF0759 PROTEIN YUNF"/>
    <property type="match status" value="1"/>
</dbReference>
<gene>
    <name evidence="1" type="ORF">SCARUB_02739</name>
</gene>
<dbReference type="EMBL" id="MAYW01000076">
    <property type="protein sequence ID" value="ODS32137.1"/>
    <property type="molecule type" value="Genomic_DNA"/>
</dbReference>
<accession>A0A1E3X921</accession>
<sequence length="269" mass="31419">MIKIGTSGFAFDDWKGPVYPSNIKKQDMLPYYERELGLNILEVNSTYYALPSQKSMESMSRKTSPEFEFSVKAHKAMTHEIREKGGGKIIDNKDVFEKFKYSIEPLINEGKLQCVLAQFPYSFYPNRDNFEYLKVFKERMEDIKLIIEFRNKYWHKDKVMKFLSDNGMGYCIVDEPRLSGLMPFVPLATSDIGYFRLHGRNTNWFNMPTSVRYDYLYSEEELLEFIEPIKKIADNTLTTLIFFNNCHAGSAVKKCDYAHKNVVIIGKCL</sequence>
<organism evidence="1 2">
    <name type="scientific">Candidatus Scalindua rubra</name>
    <dbReference type="NCBI Taxonomy" id="1872076"/>
    <lineage>
        <taxon>Bacteria</taxon>
        <taxon>Pseudomonadati</taxon>
        <taxon>Planctomycetota</taxon>
        <taxon>Candidatus Brocadiia</taxon>
        <taxon>Candidatus Brocadiales</taxon>
        <taxon>Candidatus Scalinduaceae</taxon>
        <taxon>Candidatus Scalindua</taxon>
    </lineage>
</organism>
<dbReference type="InterPro" id="IPR002763">
    <property type="entry name" value="DUF72"/>
</dbReference>
<dbReference type="PANTHER" id="PTHR30348">
    <property type="entry name" value="UNCHARACTERIZED PROTEIN YECE"/>
    <property type="match status" value="1"/>
</dbReference>
<evidence type="ECO:0000313" key="1">
    <source>
        <dbReference type="EMBL" id="ODS32137.1"/>
    </source>
</evidence>
<dbReference type="SUPFAM" id="SSF117396">
    <property type="entry name" value="TM1631-like"/>
    <property type="match status" value="1"/>
</dbReference>
<dbReference type="InterPro" id="IPR036520">
    <property type="entry name" value="UPF0759_sf"/>
</dbReference>
<comment type="caution">
    <text evidence="1">The sequence shown here is derived from an EMBL/GenBank/DDBJ whole genome shotgun (WGS) entry which is preliminary data.</text>
</comment>
<dbReference type="Proteomes" id="UP000094056">
    <property type="component" value="Unassembled WGS sequence"/>
</dbReference>
<dbReference type="Pfam" id="PF01904">
    <property type="entry name" value="DUF72"/>
    <property type="match status" value="1"/>
</dbReference>
<reference evidence="1 2" key="1">
    <citation type="submission" date="2016-07" db="EMBL/GenBank/DDBJ databases">
        <title>Draft genome of Scalindua rubra, obtained from a brine-seawater interface in the Red Sea, sheds light on salt adaptation in anammox bacteria.</title>
        <authorList>
            <person name="Speth D.R."/>
            <person name="Lagkouvardos I."/>
            <person name="Wang Y."/>
            <person name="Qian P.-Y."/>
            <person name="Dutilh B.E."/>
            <person name="Jetten M.S."/>
        </authorList>
    </citation>
    <scope>NUCLEOTIDE SEQUENCE [LARGE SCALE GENOMIC DNA]</scope>
    <source>
        <strain evidence="1">BSI-1</strain>
    </source>
</reference>
<dbReference type="Gene3D" id="3.20.20.410">
    <property type="entry name" value="Protein of unknown function UPF0759"/>
    <property type="match status" value="1"/>
</dbReference>